<proteinExistence type="inferred from homology"/>
<keyword evidence="2" id="KW-0812">Transmembrane</keyword>
<dbReference type="GO" id="GO:0016758">
    <property type="term" value="F:hexosyltransferase activity"/>
    <property type="evidence" value="ECO:0007669"/>
    <property type="project" value="TreeGrafter"/>
</dbReference>
<dbReference type="GO" id="GO:0006688">
    <property type="term" value="P:glycosphingolipid biosynthetic process"/>
    <property type="evidence" value="ECO:0007669"/>
    <property type="project" value="TreeGrafter"/>
</dbReference>
<dbReference type="OMA" id="EWIAQGS"/>
<evidence type="ECO:0000313" key="3">
    <source>
        <dbReference type="EMBL" id="ORE21385.1"/>
    </source>
</evidence>
<dbReference type="InterPro" id="IPR029044">
    <property type="entry name" value="Nucleotide-diphossugar_trans"/>
</dbReference>
<dbReference type="PANTHER" id="PTHR12042:SF21">
    <property type="entry name" value="ALPHA1,4-GALACTOSYLTRANSFERASE 1-RELATED"/>
    <property type="match status" value="1"/>
</dbReference>
<dbReference type="EMBL" id="KV921280">
    <property type="protein sequence ID" value="ORE21385.1"/>
    <property type="molecule type" value="Genomic_DNA"/>
</dbReference>
<accession>A0A1X0SAS6</accession>
<organism evidence="3 4">
    <name type="scientific">Rhizopus microsporus</name>
    <dbReference type="NCBI Taxonomy" id="58291"/>
    <lineage>
        <taxon>Eukaryota</taxon>
        <taxon>Fungi</taxon>
        <taxon>Fungi incertae sedis</taxon>
        <taxon>Mucoromycota</taxon>
        <taxon>Mucoromycotina</taxon>
        <taxon>Mucoromycetes</taxon>
        <taxon>Mucorales</taxon>
        <taxon>Mucorineae</taxon>
        <taxon>Rhizopodaceae</taxon>
        <taxon>Rhizopus</taxon>
    </lineage>
</organism>
<feature type="transmembrane region" description="Helical" evidence="2">
    <location>
        <begin position="27"/>
        <end position="46"/>
    </location>
</feature>
<dbReference type="InterPro" id="IPR051981">
    <property type="entry name" value="Glycosyltransf_32"/>
</dbReference>
<protein>
    <recommendedName>
        <fullName evidence="5">Alpha 1,4-glycosyltransferase domain-containing protein</fullName>
    </recommendedName>
</protein>
<evidence type="ECO:0000256" key="2">
    <source>
        <dbReference type="SAM" id="Phobius"/>
    </source>
</evidence>
<dbReference type="Gene3D" id="3.90.550.20">
    <property type="match status" value="1"/>
</dbReference>
<gene>
    <name evidence="3" type="ORF">BCV71DRAFT_288922</name>
</gene>
<reference evidence="3 4" key="1">
    <citation type="journal article" date="2016" name="Proc. Natl. Acad. Sci. U.S.A.">
        <title>Lipid metabolic changes in an early divergent fungus govern the establishment of a mutualistic symbiosis with endobacteria.</title>
        <authorList>
            <person name="Lastovetsky O.A."/>
            <person name="Gaspar M.L."/>
            <person name="Mondo S.J."/>
            <person name="LaButti K.M."/>
            <person name="Sandor L."/>
            <person name="Grigoriev I.V."/>
            <person name="Henry S.A."/>
            <person name="Pawlowska T.E."/>
        </authorList>
    </citation>
    <scope>NUCLEOTIDE SEQUENCE [LARGE SCALE GENOMIC DNA]</scope>
    <source>
        <strain evidence="3 4">ATCC 11559</strain>
    </source>
</reference>
<evidence type="ECO:0000313" key="4">
    <source>
        <dbReference type="Proteomes" id="UP000242381"/>
    </source>
</evidence>
<evidence type="ECO:0008006" key="5">
    <source>
        <dbReference type="Google" id="ProtNLM"/>
    </source>
</evidence>
<keyword evidence="2" id="KW-1133">Transmembrane helix</keyword>
<dbReference type="InterPro" id="IPR007577">
    <property type="entry name" value="GlycoTrfase_DXD_sugar-bd_CS"/>
</dbReference>
<sequence>MTWIKTLKQQMKKPANWMKKNKRTMVYLLKWIITLISVGLISFFMLCRLEVNAHVYLRNWLSPERPVAIEPLSHCFDNLSPDSPYHQGNKNFTVNFVPGLPVWEANTCYDFAALFHSRRYPYAGSQLYHTYWSSNLTKDFDEKPLATLRSFAATQNTNHTMILWIPKEDEQRLTNSKGWAALSKDTNRISYRIVQPMDLTKGTAIEPYVDVWRVLVSENNDGTHRDDLLRMLVLYQFGGVWFDLDTMFIRDLSPLFEHEWIAQGSCKTGMFGNPFTGALFHFNQKSPYVCEILEGAADLFKARERQANGESDIPKRHLIKGPEIFGSKLYYRIYRRVLHHRIKPWSILPWCFTDPSQCRRSNSMPSLFSNTDFDEKQVERIFAYHWRDRWSSVPGSIYNYLSSIHKKRITWNTKNILLTKSINILRLTFPDLTDSLTASFEKFNLKEASIRKFAKEECGFTFK</sequence>
<evidence type="ECO:0000256" key="1">
    <source>
        <dbReference type="ARBA" id="ARBA00009003"/>
    </source>
</evidence>
<keyword evidence="2" id="KW-0472">Membrane</keyword>
<dbReference type="GO" id="GO:0016020">
    <property type="term" value="C:membrane"/>
    <property type="evidence" value="ECO:0007669"/>
    <property type="project" value="GOC"/>
</dbReference>
<dbReference type="AlphaFoldDB" id="A0A1X0SAS6"/>
<dbReference type="SUPFAM" id="SSF53448">
    <property type="entry name" value="Nucleotide-diphospho-sugar transferases"/>
    <property type="match status" value="1"/>
</dbReference>
<name>A0A1X0SAS6_RHIZD</name>
<dbReference type="PANTHER" id="PTHR12042">
    <property type="entry name" value="LACTOSYLCERAMIDE 4-ALPHA-GALACTOSYLTRANSFERASE ALPHA- 1,4-GALACTOSYLTRANSFERASE"/>
    <property type="match status" value="1"/>
</dbReference>
<comment type="similarity">
    <text evidence="1">Belongs to the glycosyltransferase 32 family.</text>
</comment>
<dbReference type="Proteomes" id="UP000242381">
    <property type="component" value="Unassembled WGS sequence"/>
</dbReference>
<dbReference type="VEuPathDB" id="FungiDB:BCV72DRAFT_248424"/>
<dbReference type="Pfam" id="PF04488">
    <property type="entry name" value="Gly_transf_sug"/>
    <property type="match status" value="1"/>
</dbReference>